<feature type="domain" description="HTH gntR-type" evidence="4">
    <location>
        <begin position="12"/>
        <end position="79"/>
    </location>
</feature>
<proteinExistence type="predicted"/>
<dbReference type="PANTHER" id="PTHR43537">
    <property type="entry name" value="TRANSCRIPTIONAL REGULATOR, GNTR FAMILY"/>
    <property type="match status" value="1"/>
</dbReference>
<dbReference type="Gene3D" id="1.10.10.10">
    <property type="entry name" value="Winged helix-like DNA-binding domain superfamily/Winged helix DNA-binding domain"/>
    <property type="match status" value="1"/>
</dbReference>
<dbReference type="PANTHER" id="PTHR43537:SF20">
    <property type="entry name" value="HTH-TYPE TRANSCRIPTIONAL REPRESSOR GLAR"/>
    <property type="match status" value="1"/>
</dbReference>
<evidence type="ECO:0000256" key="3">
    <source>
        <dbReference type="ARBA" id="ARBA00023163"/>
    </source>
</evidence>
<evidence type="ECO:0000259" key="4">
    <source>
        <dbReference type="PROSITE" id="PS50949"/>
    </source>
</evidence>
<dbReference type="RefSeq" id="WP_353646115.1">
    <property type="nucleotide sequence ID" value="NZ_CP159254.1"/>
</dbReference>
<evidence type="ECO:0000256" key="2">
    <source>
        <dbReference type="ARBA" id="ARBA00023125"/>
    </source>
</evidence>
<dbReference type="GO" id="GO:0003700">
    <property type="term" value="F:DNA-binding transcription factor activity"/>
    <property type="evidence" value="ECO:0007669"/>
    <property type="project" value="InterPro"/>
</dbReference>
<protein>
    <submittedName>
        <fullName evidence="5">GntR family transcriptional regulator</fullName>
    </submittedName>
</protein>
<dbReference type="InterPro" id="IPR008920">
    <property type="entry name" value="TF_FadR/GntR_C"/>
</dbReference>
<dbReference type="AlphaFoldDB" id="A0AAU8CZM0"/>
<dbReference type="InterPro" id="IPR036388">
    <property type="entry name" value="WH-like_DNA-bd_sf"/>
</dbReference>
<dbReference type="SMART" id="SM00345">
    <property type="entry name" value="HTH_GNTR"/>
    <property type="match status" value="1"/>
</dbReference>
<gene>
    <name evidence="5" type="ORF">ABVK50_28795</name>
</gene>
<dbReference type="SUPFAM" id="SSF46785">
    <property type="entry name" value="Winged helix' DNA-binding domain"/>
    <property type="match status" value="1"/>
</dbReference>
<keyword evidence="2" id="KW-0238">DNA-binding</keyword>
<keyword evidence="5" id="KW-0614">Plasmid</keyword>
<dbReference type="CDD" id="cd07377">
    <property type="entry name" value="WHTH_GntR"/>
    <property type="match status" value="1"/>
</dbReference>
<dbReference type="Pfam" id="PF00392">
    <property type="entry name" value="GntR"/>
    <property type="match status" value="1"/>
</dbReference>
<organism evidence="5">
    <name type="scientific">Mesorhizobium sp. WSM2240</name>
    <dbReference type="NCBI Taxonomy" id="3228851"/>
    <lineage>
        <taxon>Bacteria</taxon>
        <taxon>Pseudomonadati</taxon>
        <taxon>Pseudomonadota</taxon>
        <taxon>Alphaproteobacteria</taxon>
        <taxon>Hyphomicrobiales</taxon>
        <taxon>Phyllobacteriaceae</taxon>
        <taxon>Mesorhizobium</taxon>
    </lineage>
</organism>
<keyword evidence="3" id="KW-0804">Transcription</keyword>
<name>A0AAU8CZM0_9HYPH</name>
<reference evidence="5" key="1">
    <citation type="submission" date="2024-06" db="EMBL/GenBank/DDBJ databases">
        <title>Mesorhizobium karijinii sp. nov., a symbiont of the iconic Swainsona formosa from arid Australia.</title>
        <authorList>
            <person name="Hill Y.J."/>
            <person name="Watkin E.L.J."/>
            <person name="O'Hara G.W."/>
            <person name="Terpolilli J."/>
            <person name="Tye M.L."/>
            <person name="Kohlmeier M.G."/>
        </authorList>
    </citation>
    <scope>NUCLEOTIDE SEQUENCE</scope>
    <source>
        <strain evidence="5">WSM2240</strain>
        <plasmid evidence="5">pMk2240C</plasmid>
    </source>
</reference>
<dbReference type="SMART" id="SM00895">
    <property type="entry name" value="FCD"/>
    <property type="match status" value="1"/>
</dbReference>
<dbReference type="InterPro" id="IPR000524">
    <property type="entry name" value="Tscrpt_reg_HTH_GntR"/>
</dbReference>
<dbReference type="Pfam" id="PF07729">
    <property type="entry name" value="FCD"/>
    <property type="match status" value="1"/>
</dbReference>
<geneLocation type="plasmid" evidence="5">
    <name>pMk2240C</name>
</geneLocation>
<dbReference type="InterPro" id="IPR036390">
    <property type="entry name" value="WH_DNA-bd_sf"/>
</dbReference>
<dbReference type="SUPFAM" id="SSF48008">
    <property type="entry name" value="GntR ligand-binding domain-like"/>
    <property type="match status" value="1"/>
</dbReference>
<dbReference type="InterPro" id="IPR011711">
    <property type="entry name" value="GntR_C"/>
</dbReference>
<dbReference type="PROSITE" id="PS50949">
    <property type="entry name" value="HTH_GNTR"/>
    <property type="match status" value="1"/>
</dbReference>
<dbReference type="Gene3D" id="1.20.120.530">
    <property type="entry name" value="GntR ligand-binding domain-like"/>
    <property type="match status" value="1"/>
</dbReference>
<keyword evidence="1" id="KW-0805">Transcription regulation</keyword>
<accession>A0AAU8CZM0</accession>
<sequence>MSGTSAGVVEVRNLSEQAYDRIRHDILYGELFPDEKLQIDAISERYGIGAVPVREALNRLSSEGLVDRKSHRGFFVATISMADLEELVKTRIWLETLALEQSMRNVDDAWEEKLVVSYHRLARTQRLLPTQQGREISEEWEVRHKAFHMLLLDRCGSSLLLGFCSTLMDQAVRYRNLSMNTNPSRLRREGAAAEHQAIMDAVLERDTALACRLLTEHYQTTLEGLRQVILGRTDPNLPQTRARAGGSSFT</sequence>
<evidence type="ECO:0000313" key="5">
    <source>
        <dbReference type="EMBL" id="XCG51850.1"/>
    </source>
</evidence>
<dbReference type="EMBL" id="CP159254">
    <property type="protein sequence ID" value="XCG51850.1"/>
    <property type="molecule type" value="Genomic_DNA"/>
</dbReference>
<dbReference type="GO" id="GO:0003677">
    <property type="term" value="F:DNA binding"/>
    <property type="evidence" value="ECO:0007669"/>
    <property type="project" value="UniProtKB-KW"/>
</dbReference>
<evidence type="ECO:0000256" key="1">
    <source>
        <dbReference type="ARBA" id="ARBA00023015"/>
    </source>
</evidence>